<reference evidence="2" key="1">
    <citation type="journal article" date="2015" name="Proc. Natl. Acad. Sci. U.S.A.">
        <title>Networks of energetic and metabolic interactions define dynamics in microbial communities.</title>
        <authorList>
            <person name="Embree M."/>
            <person name="Liu J.K."/>
            <person name="Al-Bassam M.M."/>
            <person name="Zengler K."/>
        </authorList>
    </citation>
    <scope>NUCLEOTIDE SEQUENCE</scope>
</reference>
<dbReference type="Gene3D" id="3.40.50.150">
    <property type="entry name" value="Vaccinia Virus protein VP39"/>
    <property type="match status" value="1"/>
</dbReference>
<evidence type="ECO:0000259" key="1">
    <source>
        <dbReference type="Pfam" id="PF13649"/>
    </source>
</evidence>
<comment type="caution">
    <text evidence="2">The sequence shown here is derived from an EMBL/GenBank/DDBJ whole genome shotgun (WGS) entry which is preliminary data.</text>
</comment>
<dbReference type="InterPro" id="IPR029063">
    <property type="entry name" value="SAM-dependent_MTases_sf"/>
</dbReference>
<dbReference type="CDD" id="cd02440">
    <property type="entry name" value="AdoMet_MTases"/>
    <property type="match status" value="1"/>
</dbReference>
<sequence>MKYFINSTADYHQYDLNSLGWELTVCNSLEPINSPCRKILTSPYSFGTHLFNFLKEFISLDDILSILEIGGGMGYLMRDFLKLNPQMKAKMIDISPYLLDKQKEIMQPFNVDFELADIFCVSPKSLSVFDLVVMNENLGDLPTLVAMEEKGNDSGRNVDNVMTKIEHLNKKYNLLLGSNKNEHINIGAMEIVEKLCLTGIKYIFLSEHSCEAVVPEHIKPYISFQSSGSPEMISLKGHKEFTIKFSYLQKIAEMLNYSTRRGSFADFLHLNFNDKVKTALRLATPFSDEQEIIRQFVYDLYKYEYLILIKKGAKK</sequence>
<dbReference type="SUPFAM" id="SSF53335">
    <property type="entry name" value="S-adenosyl-L-methionine-dependent methyltransferases"/>
    <property type="match status" value="1"/>
</dbReference>
<dbReference type="InterPro" id="IPR041698">
    <property type="entry name" value="Methyltransf_25"/>
</dbReference>
<feature type="domain" description="Methyltransferase" evidence="1">
    <location>
        <begin position="66"/>
        <end position="139"/>
    </location>
</feature>
<protein>
    <recommendedName>
        <fullName evidence="1">Methyltransferase domain-containing protein</fullName>
    </recommendedName>
</protein>
<dbReference type="EMBL" id="LNQE01000878">
    <property type="protein sequence ID" value="KUG23928.1"/>
    <property type="molecule type" value="Genomic_DNA"/>
</dbReference>
<gene>
    <name evidence="2" type="ORF">ASZ90_006274</name>
</gene>
<accession>A0A0W8FSP8</accession>
<organism evidence="2">
    <name type="scientific">hydrocarbon metagenome</name>
    <dbReference type="NCBI Taxonomy" id="938273"/>
    <lineage>
        <taxon>unclassified sequences</taxon>
        <taxon>metagenomes</taxon>
        <taxon>ecological metagenomes</taxon>
    </lineage>
</organism>
<evidence type="ECO:0000313" key="2">
    <source>
        <dbReference type="EMBL" id="KUG23928.1"/>
    </source>
</evidence>
<proteinExistence type="predicted"/>
<dbReference type="Pfam" id="PF13649">
    <property type="entry name" value="Methyltransf_25"/>
    <property type="match status" value="1"/>
</dbReference>
<name>A0A0W8FSP8_9ZZZZ</name>
<dbReference type="AlphaFoldDB" id="A0A0W8FSP8"/>